<name>A0ABV4QLI5_9ACTN</name>
<accession>A0ABV4QLI5</accession>
<organism evidence="3 4">
    <name type="scientific">Actinomadura monticuli</name>
    <dbReference type="NCBI Taxonomy" id="3097367"/>
    <lineage>
        <taxon>Bacteria</taxon>
        <taxon>Bacillati</taxon>
        <taxon>Actinomycetota</taxon>
        <taxon>Actinomycetes</taxon>
        <taxon>Streptosporangiales</taxon>
        <taxon>Thermomonosporaceae</taxon>
        <taxon>Actinomadura</taxon>
    </lineage>
</organism>
<sequence length="115" mass="12807">MNKNFGRLLRNYRNDAGLTQSEVAERVGVKQVTVSRWELGKVWPDPDQVQALALIFNVTYKHLVVQQTGLASEVEQAILADAAMTPKEQDALLAHYAAVTSRNSATIAEILREEE</sequence>
<evidence type="ECO:0000313" key="4">
    <source>
        <dbReference type="Proteomes" id="UP001569963"/>
    </source>
</evidence>
<evidence type="ECO:0000259" key="2">
    <source>
        <dbReference type="PROSITE" id="PS50943"/>
    </source>
</evidence>
<dbReference type="InterPro" id="IPR001387">
    <property type="entry name" value="Cro/C1-type_HTH"/>
</dbReference>
<dbReference type="Gene3D" id="1.10.260.40">
    <property type="entry name" value="lambda repressor-like DNA-binding domains"/>
    <property type="match status" value="1"/>
</dbReference>
<dbReference type="EMBL" id="JAXCEI010000019">
    <property type="protein sequence ID" value="MFA1543541.1"/>
    <property type="molecule type" value="Genomic_DNA"/>
</dbReference>
<evidence type="ECO:0000313" key="3">
    <source>
        <dbReference type="EMBL" id="MFA1543541.1"/>
    </source>
</evidence>
<comment type="caution">
    <text evidence="3">The sequence shown here is derived from an EMBL/GenBank/DDBJ whole genome shotgun (WGS) entry which is preliminary data.</text>
</comment>
<dbReference type="PANTHER" id="PTHR46558">
    <property type="entry name" value="TRACRIPTIONAL REGULATORY PROTEIN-RELATED-RELATED"/>
    <property type="match status" value="1"/>
</dbReference>
<dbReference type="Proteomes" id="UP001569963">
    <property type="component" value="Unassembled WGS sequence"/>
</dbReference>
<dbReference type="PANTHER" id="PTHR46558:SF11">
    <property type="entry name" value="HTH-TYPE TRANSCRIPTIONAL REGULATOR XRE"/>
    <property type="match status" value="1"/>
</dbReference>
<dbReference type="Pfam" id="PF01381">
    <property type="entry name" value="HTH_3"/>
    <property type="match status" value="1"/>
</dbReference>
<dbReference type="RefSeq" id="WP_371954038.1">
    <property type="nucleotide sequence ID" value="NZ_JAXCEI010000019.1"/>
</dbReference>
<gene>
    <name evidence="3" type="ORF">SM611_31835</name>
</gene>
<feature type="domain" description="HTH cro/C1-type" evidence="2">
    <location>
        <begin position="9"/>
        <end position="63"/>
    </location>
</feature>
<dbReference type="PROSITE" id="PS50943">
    <property type="entry name" value="HTH_CROC1"/>
    <property type="match status" value="1"/>
</dbReference>
<dbReference type="CDD" id="cd00093">
    <property type="entry name" value="HTH_XRE"/>
    <property type="match status" value="1"/>
</dbReference>
<reference evidence="3 4" key="1">
    <citation type="submission" date="2023-11" db="EMBL/GenBank/DDBJ databases">
        <title>Actinomadura monticuli sp. nov., isolated from volcanic ash.</title>
        <authorList>
            <person name="Lee S.D."/>
            <person name="Yang H."/>
            <person name="Kim I.S."/>
        </authorList>
    </citation>
    <scope>NUCLEOTIDE SEQUENCE [LARGE SCALE GENOMIC DNA]</scope>
    <source>
        <strain evidence="3 4">DLS-62</strain>
    </source>
</reference>
<dbReference type="SUPFAM" id="SSF47413">
    <property type="entry name" value="lambda repressor-like DNA-binding domains"/>
    <property type="match status" value="1"/>
</dbReference>
<dbReference type="SMART" id="SM00530">
    <property type="entry name" value="HTH_XRE"/>
    <property type="match status" value="1"/>
</dbReference>
<evidence type="ECO:0000256" key="1">
    <source>
        <dbReference type="ARBA" id="ARBA00023125"/>
    </source>
</evidence>
<dbReference type="InterPro" id="IPR010982">
    <property type="entry name" value="Lambda_DNA-bd_dom_sf"/>
</dbReference>
<protein>
    <submittedName>
        <fullName evidence="3">Helix-turn-helix transcriptional regulator</fullName>
    </submittedName>
</protein>
<keyword evidence="1" id="KW-0238">DNA-binding</keyword>
<proteinExistence type="predicted"/>
<keyword evidence="4" id="KW-1185">Reference proteome</keyword>